<feature type="compositionally biased region" description="Acidic residues" evidence="1">
    <location>
        <begin position="685"/>
        <end position="694"/>
    </location>
</feature>
<feature type="region of interest" description="Disordered" evidence="1">
    <location>
        <begin position="67"/>
        <end position="106"/>
    </location>
</feature>
<accession>A0A8H7WJG9</accession>
<gene>
    <name evidence="2" type="ORF">IFR04_000629</name>
</gene>
<proteinExistence type="predicted"/>
<dbReference type="AlphaFoldDB" id="A0A8H7WJG9"/>
<reference evidence="2" key="1">
    <citation type="submission" date="2021-02" db="EMBL/GenBank/DDBJ databases">
        <title>Genome sequence Cadophora malorum strain M34.</title>
        <authorList>
            <person name="Stefanovic E."/>
            <person name="Vu D."/>
            <person name="Scully C."/>
            <person name="Dijksterhuis J."/>
            <person name="Roader J."/>
            <person name="Houbraken J."/>
        </authorList>
    </citation>
    <scope>NUCLEOTIDE SEQUENCE</scope>
    <source>
        <strain evidence="2">M34</strain>
    </source>
</reference>
<dbReference type="EMBL" id="JAFJYH010000004">
    <property type="protein sequence ID" value="KAG4426163.1"/>
    <property type="molecule type" value="Genomic_DNA"/>
</dbReference>
<protein>
    <submittedName>
        <fullName evidence="2">Uncharacterized protein</fullName>
    </submittedName>
</protein>
<feature type="region of interest" description="Disordered" evidence="1">
    <location>
        <begin position="334"/>
        <end position="367"/>
    </location>
</feature>
<feature type="region of interest" description="Disordered" evidence="1">
    <location>
        <begin position="605"/>
        <end position="747"/>
    </location>
</feature>
<feature type="region of interest" description="Disordered" evidence="1">
    <location>
        <begin position="1"/>
        <end position="24"/>
    </location>
</feature>
<dbReference type="Proteomes" id="UP000664132">
    <property type="component" value="Unassembled WGS sequence"/>
</dbReference>
<feature type="compositionally biased region" description="Polar residues" evidence="1">
    <location>
        <begin position="647"/>
        <end position="657"/>
    </location>
</feature>
<comment type="caution">
    <text evidence="2">The sequence shown here is derived from an EMBL/GenBank/DDBJ whole genome shotgun (WGS) entry which is preliminary data.</text>
</comment>
<name>A0A8H7WJG9_9HELO</name>
<evidence type="ECO:0000313" key="3">
    <source>
        <dbReference type="Proteomes" id="UP000664132"/>
    </source>
</evidence>
<evidence type="ECO:0000313" key="2">
    <source>
        <dbReference type="EMBL" id="KAG4426163.1"/>
    </source>
</evidence>
<organism evidence="2 3">
    <name type="scientific">Cadophora malorum</name>
    <dbReference type="NCBI Taxonomy" id="108018"/>
    <lineage>
        <taxon>Eukaryota</taxon>
        <taxon>Fungi</taxon>
        <taxon>Dikarya</taxon>
        <taxon>Ascomycota</taxon>
        <taxon>Pezizomycotina</taxon>
        <taxon>Leotiomycetes</taxon>
        <taxon>Helotiales</taxon>
        <taxon>Ploettnerulaceae</taxon>
        <taxon>Cadophora</taxon>
    </lineage>
</organism>
<keyword evidence="3" id="KW-1185">Reference proteome</keyword>
<evidence type="ECO:0000256" key="1">
    <source>
        <dbReference type="SAM" id="MobiDB-lite"/>
    </source>
</evidence>
<feature type="compositionally biased region" description="Low complexity" evidence="1">
    <location>
        <begin position="162"/>
        <end position="210"/>
    </location>
</feature>
<dbReference type="OrthoDB" id="5307331at2759"/>
<feature type="region of interest" description="Disordered" evidence="1">
    <location>
        <begin position="144"/>
        <end position="219"/>
    </location>
</feature>
<sequence length="747" mass="85021">MADSNDEQRPQQVEVPDQEMDQFSPSHFDFEALMNENADAELLQPPPEDEFGFNYADYTDVDFAPTIPYPMEEAEPDISRPSESVNTSKERDTFEKQPLQIPEQSLQVPEEPLQFPEQPLQVPPRLEVPKTNIGSLSVPVTVTSPVDPTHWQPYAPGPYGSQPNMRQPMRPRPIVSQPYPSQSYAPQSYVPQSYPPQYYNPHPYGPQQPYGVAPSNNRSYPLNPSQNSAPIMRPSSALATARPAIQTPEGTYLNPILNRFSCPSTPLHVIDNYKYPFEDELQRALEAELHRQNEIAKKQSLADYYQAELKRRRESNEALEAKFAQVAQDLPVPVTPASTPIGDGTKTPRNKRPINISNTDPKKWYQPLPMRPDSWGSINPDTQDRTFNYTVHGELNPRDRFTVQQMSEYISSHRATLWVQTVPADSGRRYPTKTSDKCRFINCPDPNRTIRKGDFRVAFDEHPTNTQKDPFHNAAYTHLFCLEKFLDFPQICKTFDVRPDTRVLKEGKNKMAITRDHKSMEAIVLEFIQNSAEWRIFKGGVRPVDYYEHTLCSKLTREHLAKQSKHIQTVREQRGGNTIDIHQNNLDVYVRNQQIRKRQADEMVLASGSAKGEKKGKKRASKDKSAKSESDESGLDDDILQRGLSFSDPQYQIQPPSQLMKRKGRFSPTPELQLKKRRGRPKEEASDESGLDDDILQRGLPSTYDTTPTLARVVEGKVSSGHGQWEPHILAARPEPDKEADAPILSI</sequence>